<dbReference type="Gene3D" id="1.10.10.60">
    <property type="entry name" value="Homeodomain-like"/>
    <property type="match status" value="1"/>
</dbReference>
<evidence type="ECO:0000256" key="3">
    <source>
        <dbReference type="ARBA" id="ARBA00022473"/>
    </source>
</evidence>
<dbReference type="PROSITE" id="PS50071">
    <property type="entry name" value="HOMEOBOX_2"/>
    <property type="match status" value="1"/>
</dbReference>
<feature type="domain" description="Homeobox" evidence="12">
    <location>
        <begin position="175"/>
        <end position="235"/>
    </location>
</feature>
<evidence type="ECO:0000256" key="4">
    <source>
        <dbReference type="ARBA" id="ARBA00023015"/>
    </source>
</evidence>
<gene>
    <name evidence="13" type="ORF">P879_04599</name>
</gene>
<keyword evidence="6 9" id="KW-0371">Homeobox</keyword>
<evidence type="ECO:0000256" key="6">
    <source>
        <dbReference type="ARBA" id="ARBA00023155"/>
    </source>
</evidence>
<comment type="similarity">
    <text evidence="2">Belongs to the paired homeobox family. Bicoid subfamily.</text>
</comment>
<dbReference type="InterPro" id="IPR001356">
    <property type="entry name" value="HD"/>
</dbReference>
<dbReference type="CDD" id="cd00086">
    <property type="entry name" value="homeodomain"/>
    <property type="match status" value="1"/>
</dbReference>
<comment type="subcellular location">
    <subcellularLocation>
        <location evidence="1 9 10">Nucleus</location>
    </subcellularLocation>
</comment>
<dbReference type="OrthoDB" id="6159439at2759"/>
<dbReference type="SMART" id="SM00389">
    <property type="entry name" value="HOX"/>
    <property type="match status" value="1"/>
</dbReference>
<keyword evidence="5 9" id="KW-0238">DNA-binding</keyword>
<keyword evidence="7" id="KW-0804">Transcription</keyword>
<keyword evidence="14" id="KW-1185">Reference proteome</keyword>
<dbReference type="InterPro" id="IPR009057">
    <property type="entry name" value="Homeodomain-like_sf"/>
</dbReference>
<dbReference type="AlphaFoldDB" id="A0A8T0DU89"/>
<dbReference type="InterPro" id="IPR017970">
    <property type="entry name" value="Homeobox_CS"/>
</dbReference>
<keyword evidence="8 9" id="KW-0539">Nucleus</keyword>
<dbReference type="EMBL" id="JTDF01000682">
    <property type="protein sequence ID" value="KAF8571150.1"/>
    <property type="molecule type" value="Genomic_DNA"/>
</dbReference>
<evidence type="ECO:0000256" key="2">
    <source>
        <dbReference type="ARBA" id="ARBA00006503"/>
    </source>
</evidence>
<evidence type="ECO:0000256" key="10">
    <source>
        <dbReference type="RuleBase" id="RU000682"/>
    </source>
</evidence>
<evidence type="ECO:0000256" key="5">
    <source>
        <dbReference type="ARBA" id="ARBA00023125"/>
    </source>
</evidence>
<dbReference type="PROSITE" id="PS00027">
    <property type="entry name" value="HOMEOBOX_1"/>
    <property type="match status" value="1"/>
</dbReference>
<dbReference type="Proteomes" id="UP000699462">
    <property type="component" value="Unassembled WGS sequence"/>
</dbReference>
<dbReference type="GO" id="GO:0005634">
    <property type="term" value="C:nucleus"/>
    <property type="evidence" value="ECO:0007669"/>
    <property type="project" value="UniProtKB-SubCell"/>
</dbReference>
<feature type="region of interest" description="Disordered" evidence="11">
    <location>
        <begin position="552"/>
        <end position="573"/>
    </location>
</feature>
<dbReference type="GO" id="GO:0000978">
    <property type="term" value="F:RNA polymerase II cis-regulatory region sequence-specific DNA binding"/>
    <property type="evidence" value="ECO:0007669"/>
    <property type="project" value="TreeGrafter"/>
</dbReference>
<accession>A0A8T0DU89</accession>
<keyword evidence="3" id="KW-0217">Developmental protein</keyword>
<evidence type="ECO:0000313" key="14">
    <source>
        <dbReference type="Proteomes" id="UP000699462"/>
    </source>
</evidence>
<reference evidence="13 14" key="1">
    <citation type="submission" date="2019-07" db="EMBL/GenBank/DDBJ databases">
        <title>Annotation for the trematode Paragonimus westermani.</title>
        <authorList>
            <person name="Choi Y.-J."/>
        </authorList>
    </citation>
    <scope>NUCLEOTIDE SEQUENCE [LARGE SCALE GENOMIC DNA]</scope>
    <source>
        <strain evidence="13">180907_Pwestermani</strain>
    </source>
</reference>
<comment type="caution">
    <text evidence="13">The sequence shown here is derived from an EMBL/GenBank/DDBJ whole genome shotgun (WGS) entry which is preliminary data.</text>
</comment>
<organism evidence="13 14">
    <name type="scientific">Paragonimus westermani</name>
    <dbReference type="NCBI Taxonomy" id="34504"/>
    <lineage>
        <taxon>Eukaryota</taxon>
        <taxon>Metazoa</taxon>
        <taxon>Spiralia</taxon>
        <taxon>Lophotrochozoa</taxon>
        <taxon>Platyhelminthes</taxon>
        <taxon>Trematoda</taxon>
        <taxon>Digenea</taxon>
        <taxon>Plagiorchiida</taxon>
        <taxon>Troglotremata</taxon>
        <taxon>Troglotrematidae</taxon>
        <taxon>Paragonimus</taxon>
    </lineage>
</organism>
<dbReference type="PANTHER" id="PTHR45882:SF2">
    <property type="entry name" value="PITUITARY HOMEOBOX 3"/>
    <property type="match status" value="1"/>
</dbReference>
<evidence type="ECO:0000259" key="12">
    <source>
        <dbReference type="PROSITE" id="PS50071"/>
    </source>
</evidence>
<evidence type="ECO:0000256" key="7">
    <source>
        <dbReference type="ARBA" id="ARBA00023163"/>
    </source>
</evidence>
<evidence type="ECO:0000256" key="8">
    <source>
        <dbReference type="ARBA" id="ARBA00023242"/>
    </source>
</evidence>
<dbReference type="PANTHER" id="PTHR45882">
    <property type="entry name" value="PITUITARY HOMEOBOX HOMOLOG PTX1"/>
    <property type="match status" value="1"/>
</dbReference>
<dbReference type="Pfam" id="PF00046">
    <property type="entry name" value="Homeodomain"/>
    <property type="match status" value="1"/>
</dbReference>
<evidence type="ECO:0000256" key="11">
    <source>
        <dbReference type="SAM" id="MobiDB-lite"/>
    </source>
</evidence>
<evidence type="ECO:0000256" key="9">
    <source>
        <dbReference type="PROSITE-ProRule" id="PRU00108"/>
    </source>
</evidence>
<protein>
    <recommendedName>
        <fullName evidence="12">Homeobox domain-containing protein</fullName>
    </recommendedName>
</protein>
<feature type="DNA-binding region" description="Homeobox" evidence="9">
    <location>
        <begin position="177"/>
        <end position="236"/>
    </location>
</feature>
<dbReference type="GO" id="GO:0009653">
    <property type="term" value="P:anatomical structure morphogenesis"/>
    <property type="evidence" value="ECO:0007669"/>
    <property type="project" value="TreeGrafter"/>
</dbReference>
<dbReference type="GO" id="GO:0000981">
    <property type="term" value="F:DNA-binding transcription factor activity, RNA polymerase II-specific"/>
    <property type="evidence" value="ECO:0007669"/>
    <property type="project" value="InterPro"/>
</dbReference>
<name>A0A8T0DU89_9TREM</name>
<dbReference type="FunFam" id="1.10.10.60:FF:000679">
    <property type="entry name" value="Homeobox protein aristaless"/>
    <property type="match status" value="1"/>
</dbReference>
<evidence type="ECO:0000256" key="1">
    <source>
        <dbReference type="ARBA" id="ARBA00004123"/>
    </source>
</evidence>
<evidence type="ECO:0000313" key="13">
    <source>
        <dbReference type="EMBL" id="KAF8571150.1"/>
    </source>
</evidence>
<sequence>MSLNADSQNSLCRSRLSVPPDSYTAGAQHLDCYNCNFPKRAVSSSQTTNFPSHGYTAVSTNLHPKYSNTRKAPTLFTDYGTLEKPQSRDKDYTKCFNQKEELTFPMNTFKKSRAKSNEAVTALSTLFPMVTNNQPTLKNKTHSTSTTKGTLSARRTKAAENAHNLQVSLRAPLNKRQRRQRTHFTSQQLQELEATFARNRYPDMNLREEIASWTELSESRVRVWFKNRRAKWRKRERHLDVVLRSGLHNPFAPLMRTGLNGQVMHSLDGAVHQTPHYLYGAPCNTLPYPPRTSLTTSLFTTSTPQLSYVGPHTFIQPARTDSAPYSFSSIPYGSVFSNTPTFSSATLIPPVLPYLHSNRTGVREGLSCGANNFSSSSNKSLSNSTASVEDLIGPSFTSILNPLSAHSSRLSGLNYPPADYNMSGVEFNAAAFAASNMLNTYSSVINTIGPSNLLDFSSTSTLSTHLNSTAAGNAVTAESLPVLTHHCQPDLRAFLPNVCSGTDLSAAAAAACMAAWSVNRPTGVEGAQPQEYAGPYSTAAAYSYLSQPSEPAVDQTSHLMSPSNNTTSKSVTDSNMYSTTNSFSQEASSTGVSQQFYEQAFPGSPKNASTGSGISEEKAYLQMVGQQAVPIMSSRFPSYPLFQSTGHDDIDASSTTNPDRSFARYCFSRDVQIQPKNFIFKTEHHSPEHASLSDSQFVPEVDRTIPFQTNPPVVAAAAMKVDSDTCSPCISSYCAQPVTDAQINIGPTHWDLAKCLSMEVVPTRNPNSQFIHSQYVATSTESPLLEDPLQRRTYDRTASPALQTKFPLVQPTPTSFDQTLVHSETLPSWMCNFDKFFNETKLFCSQEMYTPTITIHADASSVTSSPNYPRI</sequence>
<dbReference type="SUPFAM" id="SSF46689">
    <property type="entry name" value="Homeodomain-like"/>
    <property type="match status" value="1"/>
</dbReference>
<keyword evidence="4" id="KW-0805">Transcription regulation</keyword>
<proteinExistence type="inferred from homology"/>